<dbReference type="PANTHER" id="PTHR33322:SF3">
    <property type="entry name" value="BAG FAMILY MOLECULAR CHAPERONE REGULATOR 7"/>
    <property type="match status" value="1"/>
</dbReference>
<dbReference type="PROSITE" id="PS50096">
    <property type="entry name" value="IQ"/>
    <property type="match status" value="1"/>
</dbReference>
<feature type="compositionally biased region" description="Low complexity" evidence="2">
    <location>
        <begin position="187"/>
        <end position="196"/>
    </location>
</feature>
<dbReference type="SUPFAM" id="SSF63491">
    <property type="entry name" value="BAG domain"/>
    <property type="match status" value="1"/>
</dbReference>
<dbReference type="Pfam" id="PF02179">
    <property type="entry name" value="BAG"/>
    <property type="match status" value="1"/>
</dbReference>
<feature type="domain" description="BAG" evidence="3">
    <location>
        <begin position="299"/>
        <end position="363"/>
    </location>
</feature>
<dbReference type="GO" id="GO:0051087">
    <property type="term" value="F:protein-folding chaperone binding"/>
    <property type="evidence" value="ECO:0007669"/>
    <property type="project" value="InterPro"/>
</dbReference>
<keyword evidence="1" id="KW-0143">Chaperone</keyword>
<name>A0AAV6YFF4_9LAMI</name>
<evidence type="ECO:0000256" key="1">
    <source>
        <dbReference type="ARBA" id="ARBA00023186"/>
    </source>
</evidence>
<dbReference type="GO" id="GO:0009506">
    <property type="term" value="C:plasmodesma"/>
    <property type="evidence" value="ECO:0007669"/>
    <property type="project" value="TreeGrafter"/>
</dbReference>
<reference evidence="4" key="1">
    <citation type="submission" date="2019-10" db="EMBL/GenBank/DDBJ databases">
        <authorList>
            <person name="Zhang R."/>
            <person name="Pan Y."/>
            <person name="Wang J."/>
            <person name="Ma R."/>
            <person name="Yu S."/>
        </authorList>
    </citation>
    <scope>NUCLEOTIDE SEQUENCE</scope>
    <source>
        <strain evidence="4">LA-IB0</strain>
        <tissue evidence="4">Leaf</tissue>
    </source>
</reference>
<evidence type="ECO:0000313" key="5">
    <source>
        <dbReference type="Proteomes" id="UP000826271"/>
    </source>
</evidence>
<dbReference type="InterPro" id="IPR040400">
    <property type="entry name" value="BAG5/6/7/8"/>
</dbReference>
<evidence type="ECO:0000313" key="4">
    <source>
        <dbReference type="EMBL" id="KAG8390250.1"/>
    </source>
</evidence>
<accession>A0AAV6YFF4</accession>
<keyword evidence="5" id="KW-1185">Reference proteome</keyword>
<gene>
    <name evidence="4" type="ORF">BUALT_Bualt01G0064200</name>
</gene>
<evidence type="ECO:0000259" key="3">
    <source>
        <dbReference type="Pfam" id="PF02179"/>
    </source>
</evidence>
<dbReference type="Proteomes" id="UP000826271">
    <property type="component" value="Unassembled WGS sequence"/>
</dbReference>
<sequence>MSRFRRYDIVERTPSYFHNETSIFTPPKSLLLNHVAFPSFPIVDGELDCALDLLEFSYNQPILFDEFDTFTDLIQIDEAPFPFHSSARRHRLGDLYLQTLCDRVSDLELGFDRMVREKTLMKKKVGERKCTWTAEIKGRVADRKYKWTGEIKDKKGGRESYKWTAGIKGKGNKYSPINQSYRIKACSDYSSSSSGSDSEKETDKKKKKKMKGEKAKDKGKSGGSNARIVEIHDPSDHGAMYLRQGYAKRMDKRKGKRKELSPQDAAALIQTTFRSHLFRRSHALHALRELAIARNKFKEIKALFNNYSYRRRLARDAEERQKFSEKIIVLLLTVDGIEGTDLMVRAARKLMVEELEAMLDVVDPQHHGKSLSMRRRTFDMPGGMINKELAAGVAQVVQMLDQEPTGAEPFEACL</sequence>
<feature type="region of interest" description="Disordered" evidence="2">
    <location>
        <begin position="187"/>
        <end position="234"/>
    </location>
</feature>
<dbReference type="EMBL" id="WHWC01000001">
    <property type="protein sequence ID" value="KAG8390250.1"/>
    <property type="molecule type" value="Genomic_DNA"/>
</dbReference>
<comment type="caution">
    <text evidence="4">The sequence shown here is derived from an EMBL/GenBank/DDBJ whole genome shotgun (WGS) entry which is preliminary data.</text>
</comment>
<dbReference type="AlphaFoldDB" id="A0AAV6YFF4"/>
<dbReference type="InterPro" id="IPR003103">
    <property type="entry name" value="BAG_domain"/>
</dbReference>
<dbReference type="PANTHER" id="PTHR33322">
    <property type="entry name" value="BAG DOMAIN CONTAINING PROTEIN, EXPRESSED"/>
    <property type="match status" value="1"/>
</dbReference>
<protein>
    <recommendedName>
        <fullName evidence="3">BAG domain-containing protein</fullName>
    </recommendedName>
</protein>
<proteinExistence type="predicted"/>
<evidence type="ECO:0000256" key="2">
    <source>
        <dbReference type="SAM" id="MobiDB-lite"/>
    </source>
</evidence>
<dbReference type="GO" id="GO:0006457">
    <property type="term" value="P:protein folding"/>
    <property type="evidence" value="ECO:0007669"/>
    <property type="project" value="TreeGrafter"/>
</dbReference>
<organism evidence="4 5">
    <name type="scientific">Buddleja alternifolia</name>
    <dbReference type="NCBI Taxonomy" id="168488"/>
    <lineage>
        <taxon>Eukaryota</taxon>
        <taxon>Viridiplantae</taxon>
        <taxon>Streptophyta</taxon>
        <taxon>Embryophyta</taxon>
        <taxon>Tracheophyta</taxon>
        <taxon>Spermatophyta</taxon>
        <taxon>Magnoliopsida</taxon>
        <taxon>eudicotyledons</taxon>
        <taxon>Gunneridae</taxon>
        <taxon>Pentapetalae</taxon>
        <taxon>asterids</taxon>
        <taxon>lamiids</taxon>
        <taxon>Lamiales</taxon>
        <taxon>Scrophulariaceae</taxon>
        <taxon>Buddlejeae</taxon>
        <taxon>Buddleja</taxon>
    </lineage>
</organism>